<accession>A0A4Y2Q6J0</accession>
<comment type="caution">
    <text evidence="1">The sequence shown here is derived from an EMBL/GenBank/DDBJ whole genome shotgun (WGS) entry which is preliminary data.</text>
</comment>
<keyword evidence="2" id="KW-1185">Reference proteome</keyword>
<dbReference type="EMBL" id="BGPR01012942">
    <property type="protein sequence ID" value="GBN58500.1"/>
    <property type="molecule type" value="Genomic_DNA"/>
</dbReference>
<dbReference type="AlphaFoldDB" id="A0A4Y2Q6J0"/>
<evidence type="ECO:0000313" key="2">
    <source>
        <dbReference type="Proteomes" id="UP000499080"/>
    </source>
</evidence>
<protein>
    <submittedName>
        <fullName evidence="1">Uncharacterized protein</fullName>
    </submittedName>
</protein>
<evidence type="ECO:0000313" key="1">
    <source>
        <dbReference type="EMBL" id="GBN58500.1"/>
    </source>
</evidence>
<proteinExistence type="predicted"/>
<sequence length="256" mass="27961">MNAGSIPGSAAFEVLSHSTTKSYNETFRYLAERFNPCHGNLCDNPLPLPTTRFPKPFRQAFSSIWALSSSKGLEMILILLVVSASANYNYGYLYLRPTYEDYYRGYYGHHYGGYGQKINTNSAVAVLSSIVGRGEVAVSDKIIYDLPNSSPEFIYSPSTSVAVGIAVEDSRQLPTFAAIPISNAALAVSRAAIPANAAVPASRYIPGHRYGTPAIYGYSSGAYTYYSPSVLSPYSYGSYGSYGSYHSDPYSYLYKK</sequence>
<gene>
    <name evidence="1" type="ORF">AVEN_110794_1</name>
</gene>
<reference evidence="1 2" key="1">
    <citation type="journal article" date="2019" name="Sci. Rep.">
        <title>Orb-weaving spider Araneus ventricosus genome elucidates the spidroin gene catalogue.</title>
        <authorList>
            <person name="Kono N."/>
            <person name="Nakamura H."/>
            <person name="Ohtoshi R."/>
            <person name="Moran D.A.P."/>
            <person name="Shinohara A."/>
            <person name="Yoshida Y."/>
            <person name="Fujiwara M."/>
            <person name="Mori M."/>
            <person name="Tomita M."/>
            <person name="Arakawa K."/>
        </authorList>
    </citation>
    <scope>NUCLEOTIDE SEQUENCE [LARGE SCALE GENOMIC DNA]</scope>
</reference>
<organism evidence="1 2">
    <name type="scientific">Araneus ventricosus</name>
    <name type="common">Orbweaver spider</name>
    <name type="synonym">Epeira ventricosa</name>
    <dbReference type="NCBI Taxonomy" id="182803"/>
    <lineage>
        <taxon>Eukaryota</taxon>
        <taxon>Metazoa</taxon>
        <taxon>Ecdysozoa</taxon>
        <taxon>Arthropoda</taxon>
        <taxon>Chelicerata</taxon>
        <taxon>Arachnida</taxon>
        <taxon>Araneae</taxon>
        <taxon>Araneomorphae</taxon>
        <taxon>Entelegynae</taxon>
        <taxon>Araneoidea</taxon>
        <taxon>Araneidae</taxon>
        <taxon>Araneus</taxon>
    </lineage>
</organism>
<dbReference type="Proteomes" id="UP000499080">
    <property type="component" value="Unassembled WGS sequence"/>
</dbReference>
<name>A0A4Y2Q6J0_ARAVE</name>